<dbReference type="InterPro" id="IPR036390">
    <property type="entry name" value="WH_DNA-bd_sf"/>
</dbReference>
<dbReference type="PANTHER" id="PTHR30136">
    <property type="entry name" value="HELIX-TURN-HELIX TRANSCRIPTIONAL REGULATOR, ICLR FAMILY"/>
    <property type="match status" value="1"/>
</dbReference>
<evidence type="ECO:0000256" key="5">
    <source>
        <dbReference type="ARBA" id="ARBA00070406"/>
    </source>
</evidence>
<evidence type="ECO:0000256" key="2">
    <source>
        <dbReference type="ARBA" id="ARBA00023125"/>
    </source>
</evidence>
<dbReference type="OrthoDB" id="9791752at2"/>
<dbReference type="Gene3D" id="3.30.450.40">
    <property type="match status" value="1"/>
</dbReference>
<dbReference type="PROSITE" id="PS51077">
    <property type="entry name" value="HTH_ICLR"/>
    <property type="match status" value="1"/>
</dbReference>
<accession>A0A2V3A555</accession>
<name>A0A2V3A555_9BACI</name>
<dbReference type="InterPro" id="IPR050707">
    <property type="entry name" value="HTH_MetabolicPath_Reg"/>
</dbReference>
<comment type="caution">
    <text evidence="8">The sequence shown here is derived from an EMBL/GenBank/DDBJ whole genome shotgun (WGS) entry which is preliminary data.</text>
</comment>
<keyword evidence="3" id="KW-0804">Transcription</keyword>
<dbReference type="InterPro" id="IPR029016">
    <property type="entry name" value="GAF-like_dom_sf"/>
</dbReference>
<dbReference type="Proteomes" id="UP000247150">
    <property type="component" value="Unassembled WGS sequence"/>
</dbReference>
<dbReference type="Gene3D" id="1.10.10.10">
    <property type="entry name" value="Winged helix-like DNA-binding domain superfamily/Winged helix DNA-binding domain"/>
    <property type="match status" value="1"/>
</dbReference>
<dbReference type="SUPFAM" id="SSF55781">
    <property type="entry name" value="GAF domain-like"/>
    <property type="match status" value="1"/>
</dbReference>
<dbReference type="Pfam" id="PF01614">
    <property type="entry name" value="IclR_C"/>
    <property type="match status" value="1"/>
</dbReference>
<dbReference type="FunFam" id="1.10.10.10:FF:000056">
    <property type="entry name" value="IclR family transcriptional regulator"/>
    <property type="match status" value="1"/>
</dbReference>
<evidence type="ECO:0000259" key="7">
    <source>
        <dbReference type="PROSITE" id="PS51078"/>
    </source>
</evidence>
<dbReference type="InterPro" id="IPR036388">
    <property type="entry name" value="WH-like_DNA-bd_sf"/>
</dbReference>
<proteinExistence type="predicted"/>
<feature type="domain" description="IclR-ED" evidence="7">
    <location>
        <begin position="68"/>
        <end position="251"/>
    </location>
</feature>
<reference evidence="8 9" key="1">
    <citation type="submission" date="2018-05" db="EMBL/GenBank/DDBJ databases">
        <title>Freshwater and sediment microbial communities from various areas in North America, analyzing microbe dynamics in response to fracking.</title>
        <authorList>
            <person name="Lamendella R."/>
        </authorList>
    </citation>
    <scope>NUCLEOTIDE SEQUENCE [LARGE SCALE GENOMIC DNA]</scope>
    <source>
        <strain evidence="8 9">15_TX</strain>
    </source>
</reference>
<dbReference type="GO" id="GO:0045892">
    <property type="term" value="P:negative regulation of DNA-templated transcription"/>
    <property type="evidence" value="ECO:0007669"/>
    <property type="project" value="TreeGrafter"/>
</dbReference>
<protein>
    <recommendedName>
        <fullName evidence="5">Glycerol operon regulatory protein</fullName>
    </recommendedName>
</protein>
<evidence type="ECO:0000256" key="3">
    <source>
        <dbReference type="ARBA" id="ARBA00023163"/>
    </source>
</evidence>
<organism evidence="8 9">
    <name type="scientific">Cytobacillus oceanisediminis</name>
    <dbReference type="NCBI Taxonomy" id="665099"/>
    <lineage>
        <taxon>Bacteria</taxon>
        <taxon>Bacillati</taxon>
        <taxon>Bacillota</taxon>
        <taxon>Bacilli</taxon>
        <taxon>Bacillales</taxon>
        <taxon>Bacillaceae</taxon>
        <taxon>Cytobacillus</taxon>
    </lineage>
</organism>
<dbReference type="InterPro" id="IPR005471">
    <property type="entry name" value="Tscrpt_reg_IclR_N"/>
</dbReference>
<keyword evidence="2" id="KW-0238">DNA-binding</keyword>
<gene>
    <name evidence="8" type="ORF">DFO73_101405</name>
</gene>
<dbReference type="SUPFAM" id="SSF46785">
    <property type="entry name" value="Winged helix' DNA-binding domain"/>
    <property type="match status" value="1"/>
</dbReference>
<evidence type="ECO:0000256" key="1">
    <source>
        <dbReference type="ARBA" id="ARBA00023015"/>
    </source>
</evidence>
<evidence type="ECO:0000313" key="9">
    <source>
        <dbReference type="Proteomes" id="UP000247150"/>
    </source>
</evidence>
<feature type="domain" description="HTH iclR-type" evidence="6">
    <location>
        <begin position="2"/>
        <end position="67"/>
    </location>
</feature>
<dbReference type="GO" id="GO:0003677">
    <property type="term" value="F:DNA binding"/>
    <property type="evidence" value="ECO:0007669"/>
    <property type="project" value="UniProtKB-KW"/>
</dbReference>
<dbReference type="Pfam" id="PF09339">
    <property type="entry name" value="HTH_IclR"/>
    <property type="match status" value="1"/>
</dbReference>
<comment type="function">
    <text evidence="4">May be an activator protein for the gylABX operon.</text>
</comment>
<evidence type="ECO:0000256" key="4">
    <source>
        <dbReference type="ARBA" id="ARBA00058938"/>
    </source>
</evidence>
<evidence type="ECO:0000259" key="6">
    <source>
        <dbReference type="PROSITE" id="PS51077"/>
    </source>
</evidence>
<dbReference type="EMBL" id="QGTW01000001">
    <property type="protein sequence ID" value="PWW32142.1"/>
    <property type="molecule type" value="Genomic_DNA"/>
</dbReference>
<evidence type="ECO:0000313" key="8">
    <source>
        <dbReference type="EMBL" id="PWW32142.1"/>
    </source>
</evidence>
<dbReference type="PROSITE" id="PS51078">
    <property type="entry name" value="ICLR_ED"/>
    <property type="match status" value="1"/>
</dbReference>
<dbReference type="GO" id="GO:0003700">
    <property type="term" value="F:DNA-binding transcription factor activity"/>
    <property type="evidence" value="ECO:0007669"/>
    <property type="project" value="TreeGrafter"/>
</dbReference>
<dbReference type="RefSeq" id="WP_110063107.1">
    <property type="nucleotide sequence ID" value="NZ_QGTW01000001.1"/>
</dbReference>
<dbReference type="AlphaFoldDB" id="A0A2V3A555"/>
<dbReference type="InterPro" id="IPR014757">
    <property type="entry name" value="Tscrpt_reg_IclR_C"/>
</dbReference>
<dbReference type="SMART" id="SM00346">
    <property type="entry name" value="HTH_ICLR"/>
    <property type="match status" value="1"/>
</dbReference>
<dbReference type="PANTHER" id="PTHR30136:SF24">
    <property type="entry name" value="HTH-TYPE TRANSCRIPTIONAL REPRESSOR ALLR"/>
    <property type="match status" value="1"/>
</dbReference>
<keyword evidence="1" id="KW-0805">Transcription regulation</keyword>
<sequence length="255" mass="28929">MNQSVTKALKLLSLFSEEKREISLQEIYEMTGMPKATAYRLLSSLEEGGFLRKIKKSEHDIRYRLGLKLLELGNLVSEDLELRQAAFDHMKALCKDINEVVHLSVCEGEEAIYIEKVESNQAIRLYTRVGKRMPLFAGSGPKLLLAFLPKMRQKEIISRMKFEEFAPHTITNEKKLYQELETIRQQGFAESLGEQDPDTVGFSFPIRDFSGEVVGALGVTGPSMRFSDGRRSEILEKTQKAAQAISEDLGFRGYL</sequence>